<evidence type="ECO:0000313" key="10">
    <source>
        <dbReference type="EMBL" id="RDW86558.1"/>
    </source>
</evidence>
<keyword evidence="3" id="KW-0158">Chromosome</keyword>
<comment type="caution">
    <text evidence="10">The sequence shown here is derived from an EMBL/GenBank/DDBJ whole genome shotgun (WGS) entry which is preliminary data.</text>
</comment>
<dbReference type="RefSeq" id="XP_026606082.1">
    <property type="nucleotide sequence ID" value="XM_026745216.1"/>
</dbReference>
<keyword evidence="4" id="KW-0995">Kinetochore</keyword>
<feature type="coiled-coil region" evidence="8">
    <location>
        <begin position="146"/>
        <end position="203"/>
    </location>
</feature>
<dbReference type="STRING" id="1810919.A0A3D8SL80"/>
<sequence length="238" mass="26747">MSLSKPRSLPQLGAGEVTLLDLAADDPRDTVSFSDKEASIIQLYHQIQEQELEKALLEQDLEPVSISNAEELAAAERELLDARATYTVRKKVVSTVLITDPILKAIHLKGTSPAERALFRLINRRDALSLVQENLTEAHTSTMKKLSNLEVENLQLHQENQKLARELLELTEDDDSWREQLDDAELKQQLAQLEEEQKKSKSRWEVIKSVASAIVVGSGVNWVDDEDLTALVLDESNE</sequence>
<evidence type="ECO:0000256" key="5">
    <source>
        <dbReference type="ARBA" id="ARBA00023242"/>
    </source>
</evidence>
<evidence type="ECO:0000256" key="2">
    <source>
        <dbReference type="ARBA" id="ARBA00004629"/>
    </source>
</evidence>
<dbReference type="GO" id="GO:0007059">
    <property type="term" value="P:chromosome segregation"/>
    <property type="evidence" value="ECO:0007669"/>
    <property type="project" value="TreeGrafter"/>
</dbReference>
<dbReference type="OrthoDB" id="2274804at2759"/>
<evidence type="ECO:0000256" key="1">
    <source>
        <dbReference type="ARBA" id="ARBA00004123"/>
    </source>
</evidence>
<accession>A0A3D8SL80</accession>
<dbReference type="InterPro" id="IPR040034">
    <property type="entry name" value="CENP-H"/>
</dbReference>
<evidence type="ECO:0000256" key="4">
    <source>
        <dbReference type="ARBA" id="ARBA00022838"/>
    </source>
</evidence>
<keyword evidence="5" id="KW-0539">Nucleus</keyword>
<protein>
    <recommendedName>
        <fullName evidence="9">Centromere protein H C-terminal domain-containing protein</fullName>
    </recommendedName>
</protein>
<dbReference type="Pfam" id="PF05837">
    <property type="entry name" value="CENP-H"/>
    <property type="match status" value="1"/>
</dbReference>
<dbReference type="GO" id="GO:0051382">
    <property type="term" value="P:kinetochore assembly"/>
    <property type="evidence" value="ECO:0007669"/>
    <property type="project" value="InterPro"/>
</dbReference>
<evidence type="ECO:0000259" key="9">
    <source>
        <dbReference type="Pfam" id="PF05837"/>
    </source>
</evidence>
<evidence type="ECO:0000256" key="6">
    <source>
        <dbReference type="ARBA" id="ARBA00023328"/>
    </source>
</evidence>
<feature type="domain" description="Centromere protein H C-terminal" evidence="9">
    <location>
        <begin position="39"/>
        <end position="235"/>
    </location>
</feature>
<dbReference type="PANTHER" id="PTHR48122:SF1">
    <property type="entry name" value="CENTROMERE PROTEIN H"/>
    <property type="match status" value="1"/>
</dbReference>
<evidence type="ECO:0000256" key="3">
    <source>
        <dbReference type="ARBA" id="ARBA00022454"/>
    </source>
</evidence>
<dbReference type="GO" id="GO:0000776">
    <property type="term" value="C:kinetochore"/>
    <property type="evidence" value="ECO:0007669"/>
    <property type="project" value="UniProtKB-KW"/>
</dbReference>
<proteinExistence type="inferred from homology"/>
<keyword evidence="8" id="KW-0175">Coiled coil</keyword>
<organism evidence="10 11">
    <name type="scientific">Aspergillus mulundensis</name>
    <dbReference type="NCBI Taxonomy" id="1810919"/>
    <lineage>
        <taxon>Eukaryota</taxon>
        <taxon>Fungi</taxon>
        <taxon>Dikarya</taxon>
        <taxon>Ascomycota</taxon>
        <taxon>Pezizomycotina</taxon>
        <taxon>Eurotiomycetes</taxon>
        <taxon>Eurotiomycetidae</taxon>
        <taxon>Eurotiales</taxon>
        <taxon>Aspergillaceae</taxon>
        <taxon>Aspergillus</taxon>
        <taxon>Aspergillus subgen. Nidulantes</taxon>
    </lineage>
</organism>
<evidence type="ECO:0000256" key="7">
    <source>
        <dbReference type="ARBA" id="ARBA00025735"/>
    </source>
</evidence>
<dbReference type="GO" id="GO:0007052">
    <property type="term" value="P:mitotic spindle organization"/>
    <property type="evidence" value="ECO:0007669"/>
    <property type="project" value="TreeGrafter"/>
</dbReference>
<comment type="similarity">
    <text evidence="7">Belongs to the CENP-H/MCM16 family.</text>
</comment>
<dbReference type="InterPro" id="IPR008426">
    <property type="entry name" value="CENP-H_C"/>
</dbReference>
<dbReference type="EMBL" id="PVWQ01000003">
    <property type="protein sequence ID" value="RDW86558.1"/>
    <property type="molecule type" value="Genomic_DNA"/>
</dbReference>
<evidence type="ECO:0000256" key="8">
    <source>
        <dbReference type="SAM" id="Coils"/>
    </source>
</evidence>
<keyword evidence="11" id="KW-1185">Reference proteome</keyword>
<reference evidence="10 11" key="1">
    <citation type="journal article" date="2018" name="IMA Fungus">
        <title>IMA Genome-F 9: Draft genome sequence of Annulohypoxylon stygium, Aspergillus mulundensis, Berkeleyomyces basicola (syn. Thielaviopsis basicola), Ceratocystis smalleyi, two Cercospora beticola strains, Coleophoma cylindrospora, Fusarium fracticaudum, Phialophora cf. hyalina, and Morchella septimelata.</title>
        <authorList>
            <person name="Wingfield B.D."/>
            <person name="Bills G.F."/>
            <person name="Dong Y."/>
            <person name="Huang W."/>
            <person name="Nel W.J."/>
            <person name="Swalarsk-Parry B.S."/>
            <person name="Vaghefi N."/>
            <person name="Wilken P.M."/>
            <person name="An Z."/>
            <person name="de Beer Z.W."/>
            <person name="De Vos L."/>
            <person name="Chen L."/>
            <person name="Duong T.A."/>
            <person name="Gao Y."/>
            <person name="Hammerbacher A."/>
            <person name="Kikkert J.R."/>
            <person name="Li Y."/>
            <person name="Li H."/>
            <person name="Li K."/>
            <person name="Li Q."/>
            <person name="Liu X."/>
            <person name="Ma X."/>
            <person name="Naidoo K."/>
            <person name="Pethybridge S.J."/>
            <person name="Sun J."/>
            <person name="Steenkamp E.T."/>
            <person name="van der Nest M.A."/>
            <person name="van Wyk S."/>
            <person name="Wingfield M.J."/>
            <person name="Xiong C."/>
            <person name="Yue Q."/>
            <person name="Zhang X."/>
        </authorList>
    </citation>
    <scope>NUCLEOTIDE SEQUENCE [LARGE SCALE GENOMIC DNA]</scope>
    <source>
        <strain evidence="10 11">DSM 5745</strain>
    </source>
</reference>
<dbReference type="Proteomes" id="UP000256690">
    <property type="component" value="Unassembled WGS sequence"/>
</dbReference>
<dbReference type="GO" id="GO:0005634">
    <property type="term" value="C:nucleus"/>
    <property type="evidence" value="ECO:0007669"/>
    <property type="project" value="UniProtKB-SubCell"/>
</dbReference>
<dbReference type="PANTHER" id="PTHR48122">
    <property type="entry name" value="CENTROMERE PROTEIN H"/>
    <property type="match status" value="1"/>
</dbReference>
<evidence type="ECO:0000313" key="11">
    <source>
        <dbReference type="Proteomes" id="UP000256690"/>
    </source>
</evidence>
<dbReference type="GO" id="GO:0043515">
    <property type="term" value="F:kinetochore binding"/>
    <property type="evidence" value="ECO:0007669"/>
    <property type="project" value="TreeGrafter"/>
</dbReference>
<comment type="subcellular location">
    <subcellularLocation>
        <location evidence="2">Chromosome</location>
        <location evidence="2">Centromere</location>
        <location evidence="2">Kinetochore</location>
    </subcellularLocation>
    <subcellularLocation>
        <location evidence="1">Nucleus</location>
    </subcellularLocation>
</comment>
<keyword evidence="6" id="KW-0137">Centromere</keyword>
<name>A0A3D8SL80_9EURO</name>
<dbReference type="AlphaFoldDB" id="A0A3D8SL80"/>
<gene>
    <name evidence="10" type="ORF">DSM5745_03200</name>
</gene>
<dbReference type="GeneID" id="38113570"/>